<feature type="transmembrane region" description="Helical" evidence="1">
    <location>
        <begin position="162"/>
        <end position="182"/>
    </location>
</feature>
<dbReference type="STRING" id="1367852.SAMN05216516_10477"/>
<proteinExistence type="predicted"/>
<keyword evidence="1" id="KW-0812">Transmembrane</keyword>
<feature type="transmembrane region" description="Helical" evidence="1">
    <location>
        <begin position="259"/>
        <end position="282"/>
    </location>
</feature>
<feature type="transmembrane region" description="Helical" evidence="1">
    <location>
        <begin position="123"/>
        <end position="141"/>
    </location>
</feature>
<organism evidence="2 3">
    <name type="scientific">Izhakiella capsodis</name>
    <dbReference type="NCBI Taxonomy" id="1367852"/>
    <lineage>
        <taxon>Bacteria</taxon>
        <taxon>Pseudomonadati</taxon>
        <taxon>Pseudomonadota</taxon>
        <taxon>Gammaproteobacteria</taxon>
        <taxon>Enterobacterales</taxon>
        <taxon>Erwiniaceae</taxon>
        <taxon>Izhakiella</taxon>
    </lineage>
</organism>
<keyword evidence="3" id="KW-1185">Reference proteome</keyword>
<protein>
    <recommendedName>
        <fullName evidence="4">Inner membrane protein</fullName>
    </recommendedName>
</protein>
<dbReference type="AlphaFoldDB" id="A0A1I4XE69"/>
<feature type="transmembrane region" description="Helical" evidence="1">
    <location>
        <begin position="16"/>
        <end position="32"/>
    </location>
</feature>
<keyword evidence="1" id="KW-1133">Transmembrane helix</keyword>
<evidence type="ECO:0000313" key="3">
    <source>
        <dbReference type="Proteomes" id="UP000242222"/>
    </source>
</evidence>
<dbReference type="Proteomes" id="UP000242222">
    <property type="component" value="Unassembled WGS sequence"/>
</dbReference>
<dbReference type="EMBL" id="FOVC01000004">
    <property type="protein sequence ID" value="SFN23972.1"/>
    <property type="molecule type" value="Genomic_DNA"/>
</dbReference>
<reference evidence="3" key="1">
    <citation type="submission" date="2016-10" db="EMBL/GenBank/DDBJ databases">
        <authorList>
            <person name="Varghese N."/>
            <person name="Submissions S."/>
        </authorList>
    </citation>
    <scope>NUCLEOTIDE SEQUENCE [LARGE SCALE GENOMIC DNA]</scope>
    <source>
        <strain evidence="3">N6PO6</strain>
    </source>
</reference>
<sequence>MIPDYLTFIRFQNKRNLLYIYIVTLILLGFYWKNTFFSFSRDDAWLVSAILALVLYAFIADLKAYWAYKCVVKNVDLTHFLKKKSAGNKSLFLAPFGVLVFGYLIFCAFTWALLLFIPAGLTLVLLAVISPLFIWAIFALLRPVYIRQVTASERNTLKYKRLSHYLVITATMSVLMNLITIAPLRHSPQFDLYGRYFTLESIITMLVLCAIVLAINLIFLRFTRRYIFLGHLFMNEIDLTFSTTIPCQELYEKPRWLRLVLLVSIEFIWSALIALIVTISGWSLWFEVYFLLCYLPCLACYMLHAWWKWHNDFMMSCDMYLRWGELQSGER</sequence>
<evidence type="ECO:0008006" key="4">
    <source>
        <dbReference type="Google" id="ProtNLM"/>
    </source>
</evidence>
<dbReference type="OrthoDB" id="6621581at2"/>
<feature type="transmembrane region" description="Helical" evidence="1">
    <location>
        <begin position="91"/>
        <end position="117"/>
    </location>
</feature>
<feature type="transmembrane region" description="Helical" evidence="1">
    <location>
        <begin position="44"/>
        <end position="66"/>
    </location>
</feature>
<keyword evidence="1" id="KW-0472">Membrane</keyword>
<name>A0A1I4XE69_9GAMM</name>
<dbReference type="RefSeq" id="WP_092876923.1">
    <property type="nucleotide sequence ID" value="NZ_FOVC01000004.1"/>
</dbReference>
<feature type="transmembrane region" description="Helical" evidence="1">
    <location>
        <begin position="202"/>
        <end position="222"/>
    </location>
</feature>
<feature type="transmembrane region" description="Helical" evidence="1">
    <location>
        <begin position="288"/>
        <end position="307"/>
    </location>
</feature>
<evidence type="ECO:0000256" key="1">
    <source>
        <dbReference type="SAM" id="Phobius"/>
    </source>
</evidence>
<accession>A0A1I4XE69</accession>
<evidence type="ECO:0000313" key="2">
    <source>
        <dbReference type="EMBL" id="SFN23972.1"/>
    </source>
</evidence>
<gene>
    <name evidence="2" type="ORF">SAMN05216516_10477</name>
</gene>